<protein>
    <submittedName>
        <fullName evidence="1">Uncharacterized protein</fullName>
    </submittedName>
</protein>
<evidence type="ECO:0000313" key="1">
    <source>
        <dbReference type="EMBL" id="QUE53084.1"/>
    </source>
</evidence>
<proteinExistence type="predicted"/>
<evidence type="ECO:0000313" key="2">
    <source>
        <dbReference type="Proteomes" id="UP000676169"/>
    </source>
</evidence>
<keyword evidence="2" id="KW-1185">Reference proteome</keyword>
<dbReference type="AlphaFoldDB" id="A0A975J304"/>
<reference evidence="1" key="1">
    <citation type="submission" date="2021-04" db="EMBL/GenBank/DDBJ databases">
        <title>Luteolibacter sp. 32A isolated from the skin of an Anderson's salamander (Ambystoma andersonii).</title>
        <authorList>
            <person name="Spergser J."/>
            <person name="Busse H.-J."/>
        </authorList>
    </citation>
    <scope>NUCLEOTIDE SEQUENCE</scope>
    <source>
        <strain evidence="1">32A</strain>
    </source>
</reference>
<organism evidence="1 2">
    <name type="scientific">Luteolibacter ambystomatis</name>
    <dbReference type="NCBI Taxonomy" id="2824561"/>
    <lineage>
        <taxon>Bacteria</taxon>
        <taxon>Pseudomonadati</taxon>
        <taxon>Verrucomicrobiota</taxon>
        <taxon>Verrucomicrobiia</taxon>
        <taxon>Verrucomicrobiales</taxon>
        <taxon>Verrucomicrobiaceae</taxon>
        <taxon>Luteolibacter</taxon>
    </lineage>
</organism>
<gene>
    <name evidence="1" type="ORF">KBB96_09350</name>
</gene>
<dbReference type="RefSeq" id="WP_211634428.1">
    <property type="nucleotide sequence ID" value="NZ_CP073100.1"/>
</dbReference>
<dbReference type="EMBL" id="CP073100">
    <property type="protein sequence ID" value="QUE53084.1"/>
    <property type="molecule type" value="Genomic_DNA"/>
</dbReference>
<name>A0A975J304_9BACT</name>
<sequence>MFDGLLNRMFELGCLDLDKGFIDATFAAAKGGGQTVGLTRKGKGTKIQMATDAQGIPLAVSIGSAGVGEPQMVRQPLEFIAGLPEYSRNTKKPSKDATAMRQASMGARDPACLIFRDPSLPAEQGDFITKPSITPNGRCAADSRGLFLNRREMRPPRFGSAIEGARLDIPREISKSAIKDQKK</sequence>
<accession>A0A975J304</accession>
<dbReference type="Proteomes" id="UP000676169">
    <property type="component" value="Chromosome"/>
</dbReference>
<dbReference type="KEGG" id="lamb:KBB96_09350"/>